<comment type="caution">
    <text evidence="9">The sequence shown here is derived from an EMBL/GenBank/DDBJ whole genome shotgun (WGS) entry which is preliminary data.</text>
</comment>
<dbReference type="EMBL" id="MHTI01000018">
    <property type="protein sequence ID" value="OHA59311.1"/>
    <property type="molecule type" value="Genomic_DNA"/>
</dbReference>
<dbReference type="Pfam" id="PF03023">
    <property type="entry name" value="MurJ"/>
    <property type="match status" value="1"/>
</dbReference>
<organism evidence="9 10">
    <name type="scientific">Candidatus Vogelbacteria bacterium RIFOXYD1_FULL_42_15</name>
    <dbReference type="NCBI Taxonomy" id="1802437"/>
    <lineage>
        <taxon>Bacteria</taxon>
        <taxon>Candidatus Vogeliibacteriota</taxon>
    </lineage>
</organism>
<keyword evidence="3 8" id="KW-0812">Transmembrane</keyword>
<dbReference type="GO" id="GO:0009252">
    <property type="term" value="P:peptidoglycan biosynthetic process"/>
    <property type="evidence" value="ECO:0007669"/>
    <property type="project" value="UniProtKB-KW"/>
</dbReference>
<dbReference type="GO" id="GO:0008360">
    <property type="term" value="P:regulation of cell shape"/>
    <property type="evidence" value="ECO:0007669"/>
    <property type="project" value="UniProtKB-KW"/>
</dbReference>
<accession>A0A1G2QH56</accession>
<keyword evidence="6 8" id="KW-1133">Transmembrane helix</keyword>
<evidence type="ECO:0000256" key="3">
    <source>
        <dbReference type="ARBA" id="ARBA00022692"/>
    </source>
</evidence>
<feature type="transmembrane region" description="Helical" evidence="8">
    <location>
        <begin position="94"/>
        <end position="124"/>
    </location>
</feature>
<evidence type="ECO:0000256" key="8">
    <source>
        <dbReference type="SAM" id="Phobius"/>
    </source>
</evidence>
<reference evidence="9 10" key="1">
    <citation type="journal article" date="2016" name="Nat. Commun.">
        <title>Thousands of microbial genomes shed light on interconnected biogeochemical processes in an aquifer system.</title>
        <authorList>
            <person name="Anantharaman K."/>
            <person name="Brown C.T."/>
            <person name="Hug L.A."/>
            <person name="Sharon I."/>
            <person name="Castelle C.J."/>
            <person name="Probst A.J."/>
            <person name="Thomas B.C."/>
            <person name="Singh A."/>
            <person name="Wilkins M.J."/>
            <person name="Karaoz U."/>
            <person name="Brodie E.L."/>
            <person name="Williams K.H."/>
            <person name="Hubbard S.S."/>
            <person name="Banfield J.F."/>
        </authorList>
    </citation>
    <scope>NUCLEOTIDE SEQUENCE [LARGE SCALE GENOMIC DNA]</scope>
</reference>
<feature type="transmembrane region" description="Helical" evidence="8">
    <location>
        <begin position="63"/>
        <end position="82"/>
    </location>
</feature>
<comment type="subcellular location">
    <subcellularLocation>
        <location evidence="1">Cell membrane</location>
        <topology evidence="1">Multi-pass membrane protein</topology>
    </subcellularLocation>
</comment>
<evidence type="ECO:0000256" key="2">
    <source>
        <dbReference type="ARBA" id="ARBA00022475"/>
    </source>
</evidence>
<evidence type="ECO:0000256" key="5">
    <source>
        <dbReference type="ARBA" id="ARBA00022984"/>
    </source>
</evidence>
<feature type="transmembrane region" description="Helical" evidence="8">
    <location>
        <begin position="144"/>
        <end position="162"/>
    </location>
</feature>
<feature type="transmembrane region" description="Helical" evidence="8">
    <location>
        <begin position="174"/>
        <end position="191"/>
    </location>
</feature>
<feature type="transmembrane region" description="Helical" evidence="8">
    <location>
        <begin position="478"/>
        <end position="497"/>
    </location>
</feature>
<dbReference type="PANTHER" id="PTHR47019">
    <property type="entry name" value="LIPID II FLIPPASE MURJ"/>
    <property type="match status" value="1"/>
</dbReference>
<feature type="transmembrane region" description="Helical" evidence="8">
    <location>
        <begin position="389"/>
        <end position="407"/>
    </location>
</feature>
<feature type="transmembrane region" description="Helical" evidence="8">
    <location>
        <begin position="321"/>
        <end position="343"/>
    </location>
</feature>
<keyword evidence="7 8" id="KW-0472">Membrane</keyword>
<name>A0A1G2QH56_9BACT</name>
<dbReference type="GO" id="GO:0015648">
    <property type="term" value="F:lipid-linked peptidoglycan transporter activity"/>
    <property type="evidence" value="ECO:0007669"/>
    <property type="project" value="TreeGrafter"/>
</dbReference>
<sequence>MVSKLARFLQKEWTSLHQAAFLLAGTAILSQFLGLLRDRLLASSFGADSQLDVYYAAFRLPDIIYVSVASFVSATVLIPLIIRRAEAKVSIDKFLNSILSAFLLVMVIVSFLLFLLMPIVAHWIAPGFDQASTDLLVTLSRLMLLSPLLLGLSNLLGSIVQANRQFTSFALSPLLYNLGIIFGIVVFYPYLGLVGLALGVSLGAVFHLLIQVPAIIKVGYAPKLTAINWSEIWSVVSASLPRTLTLSAHQISLAVLVAIASLFSKGSISVFNFAFNLQSVPLAIVGVSYSVAAFPVLASYFSAGKLKEFIGQIVSASRHVIFWALPATVFFIVLRAQIVRVILGSGQFDWQATRLTAACLALFVVSVLAQSLILLLVRGYYAAGQTKTPLILNLSSSILIIVFAFGFKEIFIKWDLFRYFLESLLRLDDLRGSEVLILPLAFSLGIIINLGALAIFFERHFGHWFKGVGKTFFQSFSASVMGGAVTYLILALLGRYWGLDHFWSVFGQGVVSGLIGVAVWLAILILLKSEELVELSKSLFARVWKAQPIVPEAEGL</sequence>
<evidence type="ECO:0008006" key="11">
    <source>
        <dbReference type="Google" id="ProtNLM"/>
    </source>
</evidence>
<keyword evidence="5" id="KW-0573">Peptidoglycan synthesis</keyword>
<dbReference type="AlphaFoldDB" id="A0A1G2QH56"/>
<dbReference type="Proteomes" id="UP000178481">
    <property type="component" value="Unassembled WGS sequence"/>
</dbReference>
<dbReference type="InterPro" id="IPR051050">
    <property type="entry name" value="Lipid_II_flippase_MurJ/MviN"/>
</dbReference>
<keyword evidence="4" id="KW-0133">Cell shape</keyword>
<evidence type="ECO:0000313" key="9">
    <source>
        <dbReference type="EMBL" id="OHA59311.1"/>
    </source>
</evidence>
<feature type="transmembrane region" description="Helical" evidence="8">
    <location>
        <begin position="251"/>
        <end position="274"/>
    </location>
</feature>
<evidence type="ECO:0000256" key="4">
    <source>
        <dbReference type="ARBA" id="ARBA00022960"/>
    </source>
</evidence>
<feature type="transmembrane region" description="Helical" evidence="8">
    <location>
        <begin position="503"/>
        <end position="527"/>
    </location>
</feature>
<evidence type="ECO:0000313" key="10">
    <source>
        <dbReference type="Proteomes" id="UP000178481"/>
    </source>
</evidence>
<dbReference type="GO" id="GO:0005886">
    <property type="term" value="C:plasma membrane"/>
    <property type="evidence" value="ECO:0007669"/>
    <property type="project" value="UniProtKB-SubCell"/>
</dbReference>
<evidence type="ECO:0000256" key="1">
    <source>
        <dbReference type="ARBA" id="ARBA00004651"/>
    </source>
</evidence>
<proteinExistence type="predicted"/>
<feature type="transmembrane region" description="Helical" evidence="8">
    <location>
        <begin position="435"/>
        <end position="457"/>
    </location>
</feature>
<dbReference type="InterPro" id="IPR004268">
    <property type="entry name" value="MurJ"/>
</dbReference>
<evidence type="ECO:0000256" key="7">
    <source>
        <dbReference type="ARBA" id="ARBA00023136"/>
    </source>
</evidence>
<feature type="transmembrane region" description="Helical" evidence="8">
    <location>
        <begin position="355"/>
        <end position="377"/>
    </location>
</feature>
<evidence type="ECO:0000256" key="6">
    <source>
        <dbReference type="ARBA" id="ARBA00022989"/>
    </source>
</evidence>
<dbReference type="PANTHER" id="PTHR47019:SF1">
    <property type="entry name" value="LIPID II FLIPPASE MURJ"/>
    <property type="match status" value="1"/>
</dbReference>
<feature type="transmembrane region" description="Helical" evidence="8">
    <location>
        <begin position="197"/>
        <end position="216"/>
    </location>
</feature>
<keyword evidence="2" id="KW-1003">Cell membrane</keyword>
<dbReference type="PRINTS" id="PR01806">
    <property type="entry name" value="VIRFACTRMVIN"/>
</dbReference>
<feature type="transmembrane region" description="Helical" evidence="8">
    <location>
        <begin position="280"/>
        <end position="301"/>
    </location>
</feature>
<feature type="transmembrane region" description="Helical" evidence="8">
    <location>
        <begin position="20"/>
        <end position="36"/>
    </location>
</feature>
<dbReference type="GO" id="GO:0034204">
    <property type="term" value="P:lipid translocation"/>
    <property type="evidence" value="ECO:0007669"/>
    <property type="project" value="TreeGrafter"/>
</dbReference>
<protein>
    <recommendedName>
        <fullName evidence="11">Lipid II flippase MurJ</fullName>
    </recommendedName>
</protein>
<gene>
    <name evidence="9" type="ORF">A2607_00560</name>
</gene>